<dbReference type="PANTHER" id="PTHR45797:SF1">
    <property type="entry name" value="HELICASE ARIP4"/>
    <property type="match status" value="1"/>
</dbReference>
<feature type="domain" description="Helicase ATP-binding" evidence="11">
    <location>
        <begin position="203"/>
        <end position="402"/>
    </location>
</feature>
<evidence type="ECO:0000256" key="3">
    <source>
        <dbReference type="ARBA" id="ARBA00022741"/>
    </source>
</evidence>
<keyword evidence="7" id="KW-0238">DNA-binding</keyword>
<dbReference type="InterPro" id="IPR044574">
    <property type="entry name" value="ARIP4-like"/>
</dbReference>
<dbReference type="InterPro" id="IPR001357">
    <property type="entry name" value="BRCT_dom"/>
</dbReference>
<dbReference type="InterPro" id="IPR038718">
    <property type="entry name" value="SNF2-like_sf"/>
</dbReference>
<name>A0A7S2RAY1_9STRA</name>
<dbReference type="AlphaFoldDB" id="A0A7S2RAY1"/>
<evidence type="ECO:0000256" key="4">
    <source>
        <dbReference type="ARBA" id="ARBA00022801"/>
    </source>
</evidence>
<feature type="region of interest" description="Disordered" evidence="9">
    <location>
        <begin position="1"/>
        <end position="116"/>
    </location>
</feature>
<feature type="domain" description="BRCT" evidence="10">
    <location>
        <begin position="1099"/>
        <end position="1199"/>
    </location>
</feature>
<dbReference type="InterPro" id="IPR027417">
    <property type="entry name" value="P-loop_NTPase"/>
</dbReference>
<accession>A0A7S2RAY1</accession>
<evidence type="ECO:0000259" key="11">
    <source>
        <dbReference type="PROSITE" id="PS51192"/>
    </source>
</evidence>
<feature type="compositionally biased region" description="Acidic residues" evidence="9">
    <location>
        <begin position="52"/>
        <end position="69"/>
    </location>
</feature>
<comment type="subcellular location">
    <subcellularLocation>
        <location evidence="1">Nucleus</location>
    </subcellularLocation>
</comment>
<dbReference type="CDD" id="cd18007">
    <property type="entry name" value="DEXHc_ATRX-like"/>
    <property type="match status" value="1"/>
</dbReference>
<feature type="compositionally biased region" description="Pro residues" evidence="9">
    <location>
        <begin position="669"/>
        <end position="678"/>
    </location>
</feature>
<comment type="similarity">
    <text evidence="2">Belongs to the SNF2/RAD54 helicase family.</text>
</comment>
<evidence type="ECO:0000256" key="8">
    <source>
        <dbReference type="ARBA" id="ARBA00023242"/>
    </source>
</evidence>
<dbReference type="PROSITE" id="PS50172">
    <property type="entry name" value="BRCT"/>
    <property type="match status" value="1"/>
</dbReference>
<proteinExistence type="inferred from homology"/>
<sequence>MEEQDYFDAQQGDGAQGWDAGQAGDEGEEWQSFPAGEEEGEGEEVGGGAGEEGADDEGVESGEEEDAWQEGENGLVDNDGTGGTGRKRKLVKKEKSAQDLEAERQRQEDILMGKGNVTIGESADKKKKRKVDKAKSSLGKDILKELKKAEVEKVHEFQEIPDITSLEREQGILLNPDGSTRLDPLFSRVLKPHQAVGVRFLWKHVGIDGQGCVLADYMGLGKTLQNISLMHTFLTQFQHDDSARKPTILVIAPTSVILNWRREMHKWMLGKTTTSGADYLDLFKISILDSKSASSYSDRRRVLEEWQHNGGCLITGYELFRMVVQVSETSCADHIRAGEILTTTPGPSLLIVDEGHRLREAKSQIVKAINKVDTRRRVVLTGYPLQNHLEEYWCMVDFARPGFIGTKEQFKHRFVIPIENGQASDSTEEDAHIARKRTAVLNELLRPIILRRDSEHLARELPPKYEWVLRCRLTSVQSQLYRAFVREKVRNAEDSNSSTNGGIIAAYHHSLSIVNHPALLQAKLKSLSQKSQTKNLHMQSTVGTPSQNFDAAEMIQFKIPKAQKQLGIMAKQGFVARNRLHPEKKQNVIYIEHVVPDGFCAYKLLRLDEVIRVEGTFLNGNLNTFLTVLEQEQRHPTKEEITLTVYRHHPTSFVYSQLYFAEEGCPPPPDEVPLPPYQEPNGADGSSSSDDGVEFVETVAQDTVSHTLNWAEPIMKDYPNTPPVLSQSGKMLVLFAILRHCRESGEKVIVFSQSVKTLNVIQKIIDMHNRAVDAEFNNNNDDESTDDIEAVDKAGSDKVPYLTGVRCGYLRLDGSTPQGERTGLVDTFNKADIAKYCIFLASTRAAGEGLNLQSASRVVMFDACWNPCLDHEAMCRAYRFGQTRSVHVYRLVAAGTMERTIFDQQTKKEGLTSRVVDARATKRTVTAQDLRSFFNLKLFNQLQKESVSPLVLMDEESDVKDKTSGGDANSVLSQEEIQQQKALKKDRVLRAVLREEGQLITKFRLEDLLMNQDDSERASKEDIAAALKEYKEQRALEEQYIAKGYDPSSAASIAASGVLAKYDANAVHNEKLERQRAVDKASRDAILKKVLSNPGVRLVQKKVFEDVKILLLRRRMPNSVAILNILNQYNAKVYLEAFAGIEYVISTWNQTQLESWKARQQSTLDDISTSKGIEPTPLQFKFRTVEWVLNCIKAGLLVEGGEPPKATIVEPTIIADGPPVSSSSSSHAPVDVVCLE</sequence>
<feature type="compositionally biased region" description="Low complexity" evidence="9">
    <location>
        <begin position="679"/>
        <end position="690"/>
    </location>
</feature>
<dbReference type="GO" id="GO:0003677">
    <property type="term" value="F:DNA binding"/>
    <property type="evidence" value="ECO:0007669"/>
    <property type="project" value="UniProtKB-KW"/>
</dbReference>
<dbReference type="Gene3D" id="3.40.50.10810">
    <property type="entry name" value="Tandem AAA-ATPase domain"/>
    <property type="match status" value="1"/>
</dbReference>
<keyword evidence="3" id="KW-0547">Nucleotide-binding</keyword>
<gene>
    <name evidence="13" type="ORF">QSP1433_LOCUS1482</name>
</gene>
<dbReference type="GO" id="GO:0004386">
    <property type="term" value="F:helicase activity"/>
    <property type="evidence" value="ECO:0007669"/>
    <property type="project" value="UniProtKB-KW"/>
</dbReference>
<evidence type="ECO:0000256" key="9">
    <source>
        <dbReference type="SAM" id="MobiDB-lite"/>
    </source>
</evidence>
<dbReference type="GO" id="GO:0016887">
    <property type="term" value="F:ATP hydrolysis activity"/>
    <property type="evidence" value="ECO:0007669"/>
    <property type="project" value="InterPro"/>
</dbReference>
<dbReference type="Gene3D" id="3.40.50.300">
    <property type="entry name" value="P-loop containing nucleotide triphosphate hydrolases"/>
    <property type="match status" value="2"/>
</dbReference>
<dbReference type="Pfam" id="PF00271">
    <property type="entry name" value="Helicase_C"/>
    <property type="match status" value="1"/>
</dbReference>
<feature type="region of interest" description="Disordered" evidence="9">
    <location>
        <begin position="669"/>
        <end position="691"/>
    </location>
</feature>
<dbReference type="SMART" id="SM00490">
    <property type="entry name" value="HELICc"/>
    <property type="match status" value="1"/>
</dbReference>
<feature type="compositionally biased region" description="Low complexity" evidence="9">
    <location>
        <begin position="8"/>
        <end position="23"/>
    </location>
</feature>
<reference evidence="13" key="1">
    <citation type="submission" date="2021-01" db="EMBL/GenBank/DDBJ databases">
        <authorList>
            <person name="Corre E."/>
            <person name="Pelletier E."/>
            <person name="Niang G."/>
            <person name="Scheremetjew M."/>
            <person name="Finn R."/>
            <person name="Kale V."/>
            <person name="Holt S."/>
            <person name="Cochrane G."/>
            <person name="Meng A."/>
            <person name="Brown T."/>
            <person name="Cohen L."/>
        </authorList>
    </citation>
    <scope>NUCLEOTIDE SEQUENCE</scope>
    <source>
        <strain evidence="13">NY070348D</strain>
    </source>
</reference>
<keyword evidence="5" id="KW-0347">Helicase</keyword>
<evidence type="ECO:0000256" key="5">
    <source>
        <dbReference type="ARBA" id="ARBA00022806"/>
    </source>
</evidence>
<evidence type="ECO:0000256" key="2">
    <source>
        <dbReference type="ARBA" id="ARBA00007025"/>
    </source>
</evidence>
<keyword evidence="4" id="KW-0378">Hydrolase</keyword>
<feature type="compositionally biased region" description="Basic and acidic residues" evidence="9">
    <location>
        <begin position="93"/>
        <end position="111"/>
    </location>
</feature>
<evidence type="ECO:0008006" key="14">
    <source>
        <dbReference type="Google" id="ProtNLM"/>
    </source>
</evidence>
<dbReference type="CDD" id="cd18793">
    <property type="entry name" value="SF2_C_SNF"/>
    <property type="match status" value="1"/>
</dbReference>
<evidence type="ECO:0000256" key="7">
    <source>
        <dbReference type="ARBA" id="ARBA00023125"/>
    </source>
</evidence>
<dbReference type="GO" id="GO:0005524">
    <property type="term" value="F:ATP binding"/>
    <property type="evidence" value="ECO:0007669"/>
    <property type="project" value="UniProtKB-KW"/>
</dbReference>
<feature type="domain" description="Helicase C-terminal" evidence="12">
    <location>
        <begin position="733"/>
        <end position="931"/>
    </location>
</feature>
<dbReference type="InterPro" id="IPR014001">
    <property type="entry name" value="Helicase_ATP-bd"/>
</dbReference>
<dbReference type="InterPro" id="IPR001650">
    <property type="entry name" value="Helicase_C-like"/>
</dbReference>
<evidence type="ECO:0000259" key="12">
    <source>
        <dbReference type="PROSITE" id="PS51194"/>
    </source>
</evidence>
<dbReference type="SMART" id="SM00487">
    <property type="entry name" value="DEXDc"/>
    <property type="match status" value="1"/>
</dbReference>
<organism evidence="13">
    <name type="scientific">Mucochytrium quahogii</name>
    <dbReference type="NCBI Taxonomy" id="96639"/>
    <lineage>
        <taxon>Eukaryota</taxon>
        <taxon>Sar</taxon>
        <taxon>Stramenopiles</taxon>
        <taxon>Bigyra</taxon>
        <taxon>Labyrinthulomycetes</taxon>
        <taxon>Thraustochytrida</taxon>
        <taxon>Thraustochytriidae</taxon>
        <taxon>Mucochytrium</taxon>
    </lineage>
</organism>
<dbReference type="PROSITE" id="PS51194">
    <property type="entry name" value="HELICASE_CTER"/>
    <property type="match status" value="1"/>
</dbReference>
<evidence type="ECO:0000313" key="13">
    <source>
        <dbReference type="EMBL" id="CAD9665776.1"/>
    </source>
</evidence>
<dbReference type="Pfam" id="PF00176">
    <property type="entry name" value="SNF2-rel_dom"/>
    <property type="match status" value="1"/>
</dbReference>
<dbReference type="EMBL" id="HBHK01002532">
    <property type="protein sequence ID" value="CAD9665776.1"/>
    <property type="molecule type" value="Transcribed_RNA"/>
</dbReference>
<evidence type="ECO:0000256" key="6">
    <source>
        <dbReference type="ARBA" id="ARBA00022840"/>
    </source>
</evidence>
<dbReference type="InterPro" id="IPR000330">
    <property type="entry name" value="SNF2_N"/>
</dbReference>
<keyword evidence="8" id="KW-0539">Nucleus</keyword>
<protein>
    <recommendedName>
        <fullName evidence="14">Helicase ATP-binding domain-containing protein</fullName>
    </recommendedName>
</protein>
<dbReference type="InterPro" id="IPR049730">
    <property type="entry name" value="SNF2/RAD54-like_C"/>
</dbReference>
<dbReference type="SUPFAM" id="SSF52540">
    <property type="entry name" value="P-loop containing nucleoside triphosphate hydrolases"/>
    <property type="match status" value="2"/>
</dbReference>
<dbReference type="GO" id="GO:0005634">
    <property type="term" value="C:nucleus"/>
    <property type="evidence" value="ECO:0007669"/>
    <property type="project" value="UniProtKB-SubCell"/>
</dbReference>
<dbReference type="Gene3D" id="1.20.120.850">
    <property type="entry name" value="SWI2/SNF2 ATPases, N-terminal domain"/>
    <property type="match status" value="1"/>
</dbReference>
<evidence type="ECO:0000256" key="1">
    <source>
        <dbReference type="ARBA" id="ARBA00004123"/>
    </source>
</evidence>
<evidence type="ECO:0000259" key="10">
    <source>
        <dbReference type="PROSITE" id="PS50172"/>
    </source>
</evidence>
<dbReference type="PANTHER" id="PTHR45797">
    <property type="entry name" value="RAD54-LIKE"/>
    <property type="match status" value="1"/>
</dbReference>
<keyword evidence="6" id="KW-0067">ATP-binding</keyword>
<dbReference type="PROSITE" id="PS51192">
    <property type="entry name" value="HELICASE_ATP_BIND_1"/>
    <property type="match status" value="1"/>
</dbReference>